<comment type="caution">
    <text evidence="2">The sequence shown here is derived from an EMBL/GenBank/DDBJ whole genome shotgun (WGS) entry which is preliminary data.</text>
</comment>
<evidence type="ECO:0000313" key="2">
    <source>
        <dbReference type="EMBL" id="MEO9387037.1"/>
    </source>
</evidence>
<feature type="transmembrane region" description="Helical" evidence="1">
    <location>
        <begin position="81"/>
        <end position="104"/>
    </location>
</feature>
<evidence type="ECO:0000256" key="1">
    <source>
        <dbReference type="SAM" id="Phobius"/>
    </source>
</evidence>
<accession>A0ABV0J0H4</accession>
<protein>
    <submittedName>
        <fullName evidence="2">Uncharacterized protein</fullName>
    </submittedName>
</protein>
<keyword evidence="1" id="KW-0812">Transmembrane</keyword>
<sequence>MSEAARETSQTTDIQMMERLARIIAREMIDEVKESIKAEVREEIRKEFKAHFGDMTPTQHAIDHSQLTRMLNNLDRMSGSFWGGVLSKIIAGLAALAVLGLIALKTKGGA</sequence>
<organism evidence="2 3">
    <name type="scientific">Chromobacterium phragmitis</name>
    <dbReference type="NCBI Taxonomy" id="2202141"/>
    <lineage>
        <taxon>Bacteria</taxon>
        <taxon>Pseudomonadati</taxon>
        <taxon>Pseudomonadota</taxon>
        <taxon>Betaproteobacteria</taxon>
        <taxon>Neisseriales</taxon>
        <taxon>Chromobacteriaceae</taxon>
        <taxon>Chromobacterium</taxon>
    </lineage>
</organism>
<dbReference type="EMBL" id="JBDXMI010000004">
    <property type="protein sequence ID" value="MEO9387037.1"/>
    <property type="molecule type" value="Genomic_DNA"/>
</dbReference>
<name>A0ABV0J0H4_9NEIS</name>
<evidence type="ECO:0000313" key="3">
    <source>
        <dbReference type="Proteomes" id="UP001462502"/>
    </source>
</evidence>
<dbReference type="RefSeq" id="WP_199153525.1">
    <property type="nucleotide sequence ID" value="NZ_JBDXMI010000004.1"/>
</dbReference>
<keyword evidence="3" id="KW-1185">Reference proteome</keyword>
<keyword evidence="1" id="KW-1133">Transmembrane helix</keyword>
<reference evidence="2 3" key="1">
    <citation type="submission" date="2024-05" db="EMBL/GenBank/DDBJ databases">
        <authorList>
            <person name="De Oliveira J.P."/>
            <person name="Noriler S.A."/>
            <person name="De Oliveira A.G."/>
            <person name="Sipoli D.S."/>
        </authorList>
    </citation>
    <scope>NUCLEOTIDE SEQUENCE [LARGE SCALE GENOMIC DNA]</scope>
    <source>
        <strain evidence="2 3">LABIM192</strain>
    </source>
</reference>
<keyword evidence="1" id="KW-0472">Membrane</keyword>
<gene>
    <name evidence="2" type="ORF">ABI908_23370</name>
</gene>
<proteinExistence type="predicted"/>
<dbReference type="Proteomes" id="UP001462502">
    <property type="component" value="Unassembled WGS sequence"/>
</dbReference>